<evidence type="ECO:0000313" key="4">
    <source>
        <dbReference type="Proteomes" id="UP001179952"/>
    </source>
</evidence>
<dbReference type="Gene3D" id="1.25.40.10">
    <property type="entry name" value="Tetratricopeptide repeat domain"/>
    <property type="match status" value="5"/>
</dbReference>
<dbReference type="Pfam" id="PF20431">
    <property type="entry name" value="E_motif"/>
    <property type="match status" value="1"/>
</dbReference>
<accession>A0AAV9AB92</accession>
<dbReference type="SUPFAM" id="SSF48452">
    <property type="entry name" value="TPR-like"/>
    <property type="match status" value="1"/>
</dbReference>
<dbReference type="PROSITE" id="PS51375">
    <property type="entry name" value="PPR"/>
    <property type="match status" value="4"/>
</dbReference>
<keyword evidence="4" id="KW-1185">Reference proteome</keyword>
<gene>
    <name evidence="3" type="ORF">QJS04_geneDACA008739</name>
</gene>
<name>A0AAV9AB92_ACOGR</name>
<feature type="repeat" description="PPR" evidence="2">
    <location>
        <begin position="382"/>
        <end position="416"/>
    </location>
</feature>
<dbReference type="Pfam" id="PF01535">
    <property type="entry name" value="PPR"/>
    <property type="match status" value="6"/>
</dbReference>
<evidence type="ECO:0000256" key="2">
    <source>
        <dbReference type="PROSITE-ProRule" id="PRU00708"/>
    </source>
</evidence>
<sequence length="602" mass="66979">MKLRTRTPTTITSSSSTNLSHPILHALESCDAASPHFDQIHAQLTLSGLLHHPFFAGRAIKKLCSSPLLVNRAVSVFARLDSPDAFICNTIIRTLIRSKDPRKALDFYNHQMLPRSIPPNHFTHPLLSKACADLRLVADGEKSHAVALKSGLASDLFVFNSLIHMYSSFGRVDSARRVFCANHEAADVVTWNSMIDAYAKNGMVSEARKAFDGMPRRDRVSWNSMIAAYAAVGDVEAAMALFTRMPERDAVSWNSVIDVHARAGEVAKARELFDRMPRRSAVSYNVVLALYVRVRDYRACLGLFEEMLNEAEPNEATLVSVLTACANSGSLERGRWVHSYIRGEEDRIRPDVLLSTTLLTMYAKCGDMGSAREVFDRMADKSVVSWNSMIMGYGVHGEGERAVEVFLEMEREGPRPNGATFVCVLCACAHAGLVVEGWWCFDRMVRVYGIEPGVDHYGCMVDLLGRAGLVEDSKALVGVMSVRPGKAFWSALVSACGEHGNCKLGERVCRRLMEVDPDDICPYVLLSNMYAAVGRWEDVEKVREMVREKGMQKNVGVSRVDLGGFGWELSLEGCEMSMPKKRIVESMFRDVETQRKVSCLQK</sequence>
<feature type="repeat" description="PPR" evidence="2">
    <location>
        <begin position="187"/>
        <end position="221"/>
    </location>
</feature>
<comment type="caution">
    <text evidence="3">The sequence shown here is derived from an EMBL/GenBank/DDBJ whole genome shotgun (WGS) entry which is preliminary data.</text>
</comment>
<feature type="repeat" description="PPR" evidence="2">
    <location>
        <begin position="249"/>
        <end position="283"/>
    </location>
</feature>
<dbReference type="PANTHER" id="PTHR47926:SF485">
    <property type="entry name" value="REPEAT-LIKE SUPERFAMILY PROTEIN, PUTATIVE-RELATED"/>
    <property type="match status" value="1"/>
</dbReference>
<dbReference type="InterPro" id="IPR002885">
    <property type="entry name" value="PPR_rpt"/>
</dbReference>
<proteinExistence type="predicted"/>
<dbReference type="Pfam" id="PF13041">
    <property type="entry name" value="PPR_2"/>
    <property type="match status" value="1"/>
</dbReference>
<dbReference type="GO" id="GO:0009451">
    <property type="term" value="P:RNA modification"/>
    <property type="evidence" value="ECO:0007669"/>
    <property type="project" value="InterPro"/>
</dbReference>
<keyword evidence="1" id="KW-0677">Repeat</keyword>
<dbReference type="FunFam" id="1.25.40.10:FF:000927">
    <property type="entry name" value="Pentatricopeptide repeat-containing protein"/>
    <property type="match status" value="1"/>
</dbReference>
<evidence type="ECO:0000313" key="3">
    <source>
        <dbReference type="EMBL" id="KAK1261495.1"/>
    </source>
</evidence>
<dbReference type="InterPro" id="IPR046848">
    <property type="entry name" value="E_motif"/>
</dbReference>
<evidence type="ECO:0000256" key="1">
    <source>
        <dbReference type="ARBA" id="ARBA00022737"/>
    </source>
</evidence>
<protein>
    <submittedName>
        <fullName evidence="3">Pentatricopeptide repeat-containing protein</fullName>
    </submittedName>
</protein>
<dbReference type="InterPro" id="IPR046960">
    <property type="entry name" value="PPR_At4g14850-like_plant"/>
</dbReference>
<reference evidence="3" key="1">
    <citation type="journal article" date="2023" name="Nat. Commun.">
        <title>Diploid and tetraploid genomes of Acorus and the evolution of monocots.</title>
        <authorList>
            <person name="Ma L."/>
            <person name="Liu K.W."/>
            <person name="Li Z."/>
            <person name="Hsiao Y.Y."/>
            <person name="Qi Y."/>
            <person name="Fu T."/>
            <person name="Tang G.D."/>
            <person name="Zhang D."/>
            <person name="Sun W.H."/>
            <person name="Liu D.K."/>
            <person name="Li Y."/>
            <person name="Chen G.Z."/>
            <person name="Liu X.D."/>
            <person name="Liao X.Y."/>
            <person name="Jiang Y.T."/>
            <person name="Yu X."/>
            <person name="Hao Y."/>
            <person name="Huang J."/>
            <person name="Zhao X.W."/>
            <person name="Ke S."/>
            <person name="Chen Y.Y."/>
            <person name="Wu W.L."/>
            <person name="Hsu J.L."/>
            <person name="Lin Y.F."/>
            <person name="Huang M.D."/>
            <person name="Li C.Y."/>
            <person name="Huang L."/>
            <person name="Wang Z.W."/>
            <person name="Zhao X."/>
            <person name="Zhong W.Y."/>
            <person name="Peng D.H."/>
            <person name="Ahmad S."/>
            <person name="Lan S."/>
            <person name="Zhang J.S."/>
            <person name="Tsai W.C."/>
            <person name="Van de Peer Y."/>
            <person name="Liu Z.J."/>
        </authorList>
    </citation>
    <scope>NUCLEOTIDE SEQUENCE</scope>
    <source>
        <strain evidence="3">SCP</strain>
    </source>
</reference>
<dbReference type="AlphaFoldDB" id="A0AAV9AB92"/>
<organism evidence="3 4">
    <name type="scientific">Acorus gramineus</name>
    <name type="common">Dwarf sweet flag</name>
    <dbReference type="NCBI Taxonomy" id="55184"/>
    <lineage>
        <taxon>Eukaryota</taxon>
        <taxon>Viridiplantae</taxon>
        <taxon>Streptophyta</taxon>
        <taxon>Embryophyta</taxon>
        <taxon>Tracheophyta</taxon>
        <taxon>Spermatophyta</taxon>
        <taxon>Magnoliopsida</taxon>
        <taxon>Liliopsida</taxon>
        <taxon>Acoraceae</taxon>
        <taxon>Acorus</taxon>
    </lineage>
</organism>
<dbReference type="PANTHER" id="PTHR47926">
    <property type="entry name" value="PENTATRICOPEPTIDE REPEAT-CONTAINING PROTEIN"/>
    <property type="match status" value="1"/>
</dbReference>
<reference evidence="3" key="2">
    <citation type="submission" date="2023-06" db="EMBL/GenBank/DDBJ databases">
        <authorList>
            <person name="Ma L."/>
            <person name="Liu K.-W."/>
            <person name="Li Z."/>
            <person name="Hsiao Y.-Y."/>
            <person name="Qi Y."/>
            <person name="Fu T."/>
            <person name="Tang G."/>
            <person name="Zhang D."/>
            <person name="Sun W.-H."/>
            <person name="Liu D.-K."/>
            <person name="Li Y."/>
            <person name="Chen G.-Z."/>
            <person name="Liu X.-D."/>
            <person name="Liao X.-Y."/>
            <person name="Jiang Y.-T."/>
            <person name="Yu X."/>
            <person name="Hao Y."/>
            <person name="Huang J."/>
            <person name="Zhao X.-W."/>
            <person name="Ke S."/>
            <person name="Chen Y.-Y."/>
            <person name="Wu W.-L."/>
            <person name="Hsu J.-L."/>
            <person name="Lin Y.-F."/>
            <person name="Huang M.-D."/>
            <person name="Li C.-Y."/>
            <person name="Huang L."/>
            <person name="Wang Z.-W."/>
            <person name="Zhao X."/>
            <person name="Zhong W.-Y."/>
            <person name="Peng D.-H."/>
            <person name="Ahmad S."/>
            <person name="Lan S."/>
            <person name="Zhang J.-S."/>
            <person name="Tsai W.-C."/>
            <person name="Van De Peer Y."/>
            <person name="Liu Z.-J."/>
        </authorList>
    </citation>
    <scope>NUCLEOTIDE SEQUENCE</scope>
    <source>
        <strain evidence="3">SCP</strain>
        <tissue evidence="3">Leaves</tissue>
    </source>
</reference>
<dbReference type="FunFam" id="1.25.40.10:FF:000442">
    <property type="entry name" value="Pentatricopeptide repeat-containing protein At3g49710"/>
    <property type="match status" value="1"/>
</dbReference>
<dbReference type="EMBL" id="JAUJYN010000010">
    <property type="protein sequence ID" value="KAK1261495.1"/>
    <property type="molecule type" value="Genomic_DNA"/>
</dbReference>
<dbReference type="InterPro" id="IPR011990">
    <property type="entry name" value="TPR-like_helical_dom_sf"/>
</dbReference>
<feature type="repeat" description="PPR" evidence="2">
    <location>
        <begin position="84"/>
        <end position="119"/>
    </location>
</feature>
<dbReference type="NCBIfam" id="TIGR00756">
    <property type="entry name" value="PPR"/>
    <property type="match status" value="6"/>
</dbReference>
<dbReference type="Proteomes" id="UP001179952">
    <property type="component" value="Unassembled WGS sequence"/>
</dbReference>
<dbReference type="GO" id="GO:0003723">
    <property type="term" value="F:RNA binding"/>
    <property type="evidence" value="ECO:0007669"/>
    <property type="project" value="InterPro"/>
</dbReference>